<feature type="domain" description="Methyl-accepting transducer" evidence="9">
    <location>
        <begin position="403"/>
        <end position="639"/>
    </location>
</feature>
<evidence type="ECO:0000256" key="5">
    <source>
        <dbReference type="ARBA" id="ARBA00023224"/>
    </source>
</evidence>
<keyword evidence="5 7" id="KW-0807">Transducer</keyword>
<dbReference type="PROSITE" id="PS50885">
    <property type="entry name" value="HAMP"/>
    <property type="match status" value="1"/>
</dbReference>
<dbReference type="PROSITE" id="PS50111">
    <property type="entry name" value="CHEMOTAXIS_TRANSDUC_2"/>
    <property type="match status" value="1"/>
</dbReference>
<dbReference type="GO" id="GO:0016020">
    <property type="term" value="C:membrane"/>
    <property type="evidence" value="ECO:0007669"/>
    <property type="project" value="UniProtKB-SubCell"/>
</dbReference>
<dbReference type="STRING" id="295108.HT99x_00622"/>
<evidence type="ECO:0000256" key="4">
    <source>
        <dbReference type="ARBA" id="ARBA00023136"/>
    </source>
</evidence>
<dbReference type="CDD" id="cd11386">
    <property type="entry name" value="MCP_signal"/>
    <property type="match status" value="1"/>
</dbReference>
<dbReference type="OrthoDB" id="9177152at2"/>
<dbReference type="PATRIC" id="fig|1590043.3.peg.624"/>
<gene>
    <name evidence="11" type="primary">mcpS</name>
    <name evidence="11" type="ORF">HT99x_00622</name>
    <name evidence="12" type="ORF">HT99x_014230</name>
</gene>
<evidence type="ECO:0000256" key="8">
    <source>
        <dbReference type="SAM" id="Phobius"/>
    </source>
</evidence>
<dbReference type="GO" id="GO:0006935">
    <property type="term" value="P:chemotaxis"/>
    <property type="evidence" value="ECO:0007669"/>
    <property type="project" value="InterPro"/>
</dbReference>
<dbReference type="Gene3D" id="1.10.287.950">
    <property type="entry name" value="Methyl-accepting chemotaxis protein"/>
    <property type="match status" value="1"/>
</dbReference>
<name>A0A0Q9YN46_9GAMM</name>
<sequence length="695" mass="75901">MTFIEKDPNVRPGFKRDYVLAGILLVVSILSMFINFWYVSVQDENDKNFMAVAGELRILSQSIAKYASNAADGIQDAFELLRHRRDEFDSDLEILTNGDPKTGAPATPLKIRQRELLRLEETWKPLREKVDAILTRQTSLLELHQISSNLSKTIPQLQVEYDKVIDILLKNNAPADQVSVAARQKWIAERIMRHLDKVLEGGQDAVEAADAFSRQANLFGNYLNGMREGNSALGTTKVTDIEARKILDSINENFSYVEENVKQIIQISEQLLIVRNASYDIFLGSQNLLEQSTELLKAYGKASEKRIIGPVSGYVLGAICILLFIWMSYQIYADTKISLAKTAAQHRANRAAVWRLLDELANLADGDLTVHATVGEDITGAIAESVNYAINALRKLVFTINATAVQVSSSAQEVQSTARHLAEASENQAKEIVGTTAAINAMAASVEHVSSNATESAEVAGKSVNIAKNGVTIVQNTISGMERIKGQIQETAKQVKRLGESSQEIGDIVSLIDDITDQTNILALNAAIQAAMAGEEGRGFAVVAEEVQRLAERSSHATKQIETLVHAIQNDTNETVKSMEQTTTEVVQGARLAQDAGVALEKIESVSFHLAELIQNISNEAQQQTVNASKISRTMGVIQEITTQTASGTLATATSIGQLAELAIELRDSVAGFKLPVIEEEQEMNIGSESQQAVN</sequence>
<comment type="similarity">
    <text evidence="6">Belongs to the methyl-accepting chemotaxis (MCP) protein family.</text>
</comment>
<evidence type="ECO:0000256" key="2">
    <source>
        <dbReference type="ARBA" id="ARBA00022692"/>
    </source>
</evidence>
<evidence type="ECO:0000256" key="3">
    <source>
        <dbReference type="ARBA" id="ARBA00022989"/>
    </source>
</evidence>
<feature type="transmembrane region" description="Helical" evidence="8">
    <location>
        <begin position="18"/>
        <end position="39"/>
    </location>
</feature>
<dbReference type="InterPro" id="IPR029095">
    <property type="entry name" value="NarX-like_N"/>
</dbReference>
<dbReference type="Pfam" id="PF00015">
    <property type="entry name" value="MCPsignal"/>
    <property type="match status" value="1"/>
</dbReference>
<dbReference type="InterPro" id="IPR004089">
    <property type="entry name" value="MCPsignal_dom"/>
</dbReference>
<dbReference type="FunFam" id="1.10.287.950:FF:000001">
    <property type="entry name" value="Methyl-accepting chemotaxis sensory transducer"/>
    <property type="match status" value="1"/>
</dbReference>
<dbReference type="EMBL" id="LKAJ01000002">
    <property type="protein sequence ID" value="KRG22203.1"/>
    <property type="molecule type" value="Genomic_DNA"/>
</dbReference>
<dbReference type="RefSeq" id="WP_075065264.1">
    <property type="nucleotide sequence ID" value="NZ_LKAJ02000001.1"/>
</dbReference>
<evidence type="ECO:0000256" key="7">
    <source>
        <dbReference type="PROSITE-ProRule" id="PRU00284"/>
    </source>
</evidence>
<dbReference type="GO" id="GO:0007165">
    <property type="term" value="P:signal transduction"/>
    <property type="evidence" value="ECO:0007669"/>
    <property type="project" value="UniProtKB-KW"/>
</dbReference>
<dbReference type="InterPro" id="IPR003660">
    <property type="entry name" value="HAMP_dom"/>
</dbReference>
<feature type="domain" description="HAMP" evidence="10">
    <location>
        <begin position="347"/>
        <end position="398"/>
    </location>
</feature>
<proteinExistence type="inferred from homology"/>
<dbReference type="Pfam" id="PF13675">
    <property type="entry name" value="PilJ"/>
    <property type="match status" value="1"/>
</dbReference>
<evidence type="ECO:0000256" key="1">
    <source>
        <dbReference type="ARBA" id="ARBA00004141"/>
    </source>
</evidence>
<dbReference type="AlphaFoldDB" id="A0A0Q9YN46"/>
<dbReference type="EMBL" id="LKAJ02000001">
    <property type="protein sequence ID" value="MCS5712594.1"/>
    <property type="molecule type" value="Genomic_DNA"/>
</dbReference>
<evidence type="ECO:0000313" key="12">
    <source>
        <dbReference type="EMBL" id="MCS5712594.1"/>
    </source>
</evidence>
<evidence type="ECO:0000313" key="13">
    <source>
        <dbReference type="Proteomes" id="UP000051497"/>
    </source>
</evidence>
<reference evidence="12" key="2">
    <citation type="journal article" date="2016" name="Genome Announc.">
        <title>Draft Genome Sequences of Two Novel Amoeba-Resistant Intranuclear Bacteria, 'Candidatus Berkiella cookevillensis' and 'Candidatus Berkiella aquae'.</title>
        <authorList>
            <person name="Mehari Y.T."/>
            <person name="Arivett B.A."/>
            <person name="Farone A.L."/>
            <person name="Gunderson J.H."/>
            <person name="Farone M.B."/>
        </authorList>
    </citation>
    <scope>NUCLEOTIDE SEQUENCE</scope>
    <source>
        <strain evidence="12">HT99</strain>
    </source>
</reference>
<dbReference type="SUPFAM" id="SSF58104">
    <property type="entry name" value="Methyl-accepting chemotaxis protein (MCP) signaling domain"/>
    <property type="match status" value="1"/>
</dbReference>
<dbReference type="PRINTS" id="PR00260">
    <property type="entry name" value="CHEMTRNSDUCR"/>
</dbReference>
<reference evidence="11" key="1">
    <citation type="submission" date="2015-09" db="EMBL/GenBank/DDBJ databases">
        <title>Draft Genome Sequences of Two Novel Amoeba-resistant Intranuclear Bacteria, Candidatus Berkiella cookevillensis and Candidatus Berkiella aquae.</title>
        <authorList>
            <person name="Mehari Y.T."/>
            <person name="Arivett B.A."/>
            <person name="Farone A.L."/>
            <person name="Gunderson J.H."/>
            <person name="Farone M.B."/>
        </authorList>
    </citation>
    <scope>NUCLEOTIDE SEQUENCE [LARGE SCALE GENOMIC DNA]</scope>
    <source>
        <strain evidence="11">HT99</strain>
    </source>
</reference>
<keyword evidence="4 8" id="KW-0472">Membrane</keyword>
<comment type="caution">
    <text evidence="11">The sequence shown here is derived from an EMBL/GenBank/DDBJ whole genome shotgun (WGS) entry which is preliminary data.</text>
</comment>
<evidence type="ECO:0000259" key="9">
    <source>
        <dbReference type="PROSITE" id="PS50111"/>
    </source>
</evidence>
<dbReference type="PANTHER" id="PTHR32089:SF119">
    <property type="entry name" value="METHYL-ACCEPTING CHEMOTAXIS PROTEIN CTPL"/>
    <property type="match status" value="1"/>
</dbReference>
<dbReference type="InterPro" id="IPR004090">
    <property type="entry name" value="Chemotax_Me-accpt_rcpt"/>
</dbReference>
<keyword evidence="2 8" id="KW-0812">Transmembrane</keyword>
<dbReference type="SMART" id="SM00283">
    <property type="entry name" value="MA"/>
    <property type="match status" value="1"/>
</dbReference>
<dbReference type="PANTHER" id="PTHR32089">
    <property type="entry name" value="METHYL-ACCEPTING CHEMOTAXIS PROTEIN MCPB"/>
    <property type="match status" value="1"/>
</dbReference>
<accession>A0A0Q9YN46</accession>
<keyword evidence="3 8" id="KW-1133">Transmembrane helix</keyword>
<keyword evidence="13" id="KW-1185">Reference proteome</keyword>
<organism evidence="11">
    <name type="scientific">Candidatus Berkiella aquae</name>
    <dbReference type="NCBI Taxonomy" id="295108"/>
    <lineage>
        <taxon>Bacteria</taxon>
        <taxon>Pseudomonadati</taxon>
        <taxon>Pseudomonadota</taxon>
        <taxon>Gammaproteobacteria</taxon>
        <taxon>Candidatus Berkiellales</taxon>
        <taxon>Candidatus Berkiellaceae</taxon>
        <taxon>Candidatus Berkiella</taxon>
    </lineage>
</organism>
<reference evidence="12" key="3">
    <citation type="submission" date="2021-06" db="EMBL/GenBank/DDBJ databases">
        <title>Genomic Description and Analysis of Intracellular Bacteria, Candidatus Berkiella cookevillensis and Candidatus Berkiella aquae.</title>
        <authorList>
            <person name="Kidane D.T."/>
            <person name="Mehari Y.T."/>
            <person name="Rice F.C."/>
            <person name="Arivett B.A."/>
            <person name="Farone A.L."/>
            <person name="Berk S.G."/>
            <person name="Farone M.B."/>
        </authorList>
    </citation>
    <scope>NUCLEOTIDE SEQUENCE</scope>
    <source>
        <strain evidence="12">HT99</strain>
    </source>
</reference>
<comment type="subcellular location">
    <subcellularLocation>
        <location evidence="1">Membrane</location>
        <topology evidence="1">Multi-pass membrane protein</topology>
    </subcellularLocation>
</comment>
<protein>
    <submittedName>
        <fullName evidence="11 12">Methyl-accepting chemotaxis protein</fullName>
    </submittedName>
</protein>
<evidence type="ECO:0000256" key="6">
    <source>
        <dbReference type="ARBA" id="ARBA00029447"/>
    </source>
</evidence>
<feature type="transmembrane region" description="Helical" evidence="8">
    <location>
        <begin position="307"/>
        <end position="329"/>
    </location>
</feature>
<dbReference type="Proteomes" id="UP000051497">
    <property type="component" value="Unassembled WGS sequence"/>
</dbReference>
<dbReference type="GO" id="GO:0004888">
    <property type="term" value="F:transmembrane signaling receptor activity"/>
    <property type="evidence" value="ECO:0007669"/>
    <property type="project" value="InterPro"/>
</dbReference>
<evidence type="ECO:0000313" key="11">
    <source>
        <dbReference type="EMBL" id="KRG22203.1"/>
    </source>
</evidence>
<evidence type="ECO:0000259" key="10">
    <source>
        <dbReference type="PROSITE" id="PS50885"/>
    </source>
</evidence>